<dbReference type="Bgee" id="ENSOCUG00000012279">
    <property type="expression patterns" value="Expressed in autopod skin and 14 other cell types or tissues"/>
</dbReference>
<dbReference type="PANTHER" id="PTHR21585">
    <property type="entry name" value="FULL-LENGTH CDNA CLONE CS0DC025YL05 OF NEUROBLASTOMA"/>
    <property type="match status" value="1"/>
</dbReference>
<feature type="compositionally biased region" description="Polar residues" evidence="1">
    <location>
        <begin position="124"/>
        <end position="135"/>
    </location>
</feature>
<dbReference type="EMBL" id="AAGW02050226">
    <property type="status" value="NOT_ANNOTATED_CDS"/>
    <property type="molecule type" value="Genomic_DNA"/>
</dbReference>
<feature type="compositionally biased region" description="Polar residues" evidence="1">
    <location>
        <begin position="429"/>
        <end position="449"/>
    </location>
</feature>
<dbReference type="FunCoup" id="G1T2Z0">
    <property type="interactions" value="1"/>
</dbReference>
<dbReference type="InterPro" id="IPR031524">
    <property type="entry name" value="ARMH4"/>
</dbReference>
<feature type="region of interest" description="Disordered" evidence="1">
    <location>
        <begin position="111"/>
        <end position="139"/>
    </location>
</feature>
<dbReference type="HOGENOM" id="CLU_021688_0_0_1"/>
<reference evidence="3 4" key="1">
    <citation type="journal article" date="2011" name="Nature">
        <title>A high-resolution map of human evolutionary constraint using 29 mammals.</title>
        <authorList>
            <person name="Lindblad-Toh K."/>
            <person name="Garber M."/>
            <person name="Zuk O."/>
            <person name="Lin M.F."/>
            <person name="Parker B.J."/>
            <person name="Washietl S."/>
            <person name="Kheradpour P."/>
            <person name="Ernst J."/>
            <person name="Jordan G."/>
            <person name="Mauceli E."/>
            <person name="Ward L.D."/>
            <person name="Lowe C.B."/>
            <person name="Holloway A.K."/>
            <person name="Clamp M."/>
            <person name="Gnerre S."/>
            <person name="Alfoldi J."/>
            <person name="Beal K."/>
            <person name="Chang J."/>
            <person name="Clawson H."/>
            <person name="Cuff J."/>
            <person name="Di Palma F."/>
            <person name="Fitzgerald S."/>
            <person name="Flicek P."/>
            <person name="Guttman M."/>
            <person name="Hubisz M.J."/>
            <person name="Jaffe D.B."/>
            <person name="Jungreis I."/>
            <person name="Kent W.J."/>
            <person name="Kostka D."/>
            <person name="Lara M."/>
            <person name="Martins A.L."/>
            <person name="Massingham T."/>
            <person name="Moltke I."/>
            <person name="Raney B.J."/>
            <person name="Rasmussen M.D."/>
            <person name="Robinson J."/>
            <person name="Stark A."/>
            <person name="Vilella A.J."/>
            <person name="Wen J."/>
            <person name="Xie X."/>
            <person name="Zody M.C."/>
            <person name="Baldwin J."/>
            <person name="Bloom T."/>
            <person name="Chin C.W."/>
            <person name="Heiman D."/>
            <person name="Nicol R."/>
            <person name="Nusbaum C."/>
            <person name="Young S."/>
            <person name="Wilkinson J."/>
            <person name="Worley K.C."/>
            <person name="Kovar C.L."/>
            <person name="Muzny D.M."/>
            <person name="Gibbs R.A."/>
            <person name="Cree A."/>
            <person name="Dihn H.H."/>
            <person name="Fowler G."/>
            <person name="Jhangiani S."/>
            <person name="Joshi V."/>
            <person name="Lee S."/>
            <person name="Lewis L.R."/>
            <person name="Nazareth L.V."/>
            <person name="Okwuonu G."/>
            <person name="Santibanez J."/>
            <person name="Warren W.C."/>
            <person name="Mardis E.R."/>
            <person name="Weinstock G.M."/>
            <person name="Wilson R.K."/>
            <person name="Delehaunty K."/>
            <person name="Dooling D."/>
            <person name="Fronik C."/>
            <person name="Fulton L."/>
            <person name="Fulton B."/>
            <person name="Graves T."/>
            <person name="Minx P."/>
            <person name="Sodergren E."/>
            <person name="Birney E."/>
            <person name="Margulies E.H."/>
            <person name="Herrero J."/>
            <person name="Green E.D."/>
            <person name="Haussler D."/>
            <person name="Siepel A."/>
            <person name="Goldman N."/>
            <person name="Pollard K.S."/>
            <person name="Pedersen J.S."/>
            <person name="Lander E.S."/>
            <person name="Kellis M."/>
        </authorList>
    </citation>
    <scope>NUCLEOTIDE SEQUENCE [LARGE SCALE GENOMIC DNA]</scope>
    <source>
        <strain evidence="3 4">Thorbecke inbred</strain>
    </source>
</reference>
<accession>G1T2Z0</accession>
<dbReference type="GO" id="GO:0016020">
    <property type="term" value="C:membrane"/>
    <property type="evidence" value="ECO:0007669"/>
    <property type="project" value="Ensembl"/>
</dbReference>
<dbReference type="Proteomes" id="UP000001811">
    <property type="component" value="Chromosome 17"/>
</dbReference>
<reference evidence="3" key="3">
    <citation type="submission" date="2025-09" db="UniProtKB">
        <authorList>
            <consortium name="Ensembl"/>
        </authorList>
    </citation>
    <scope>IDENTIFICATION</scope>
    <source>
        <strain evidence="3">Thorbecke</strain>
    </source>
</reference>
<feature type="transmembrane region" description="Helical" evidence="2">
    <location>
        <begin position="825"/>
        <end position="850"/>
    </location>
</feature>
<dbReference type="EMBL" id="AAGW02050229">
    <property type="status" value="NOT_ANNOTATED_CDS"/>
    <property type="molecule type" value="Genomic_DNA"/>
</dbReference>
<feature type="region of interest" description="Disordered" evidence="1">
    <location>
        <begin position="189"/>
        <end position="234"/>
    </location>
</feature>
<dbReference type="EMBL" id="AAGW02050228">
    <property type="status" value="NOT_ANNOTATED_CDS"/>
    <property type="molecule type" value="Genomic_DNA"/>
</dbReference>
<keyword evidence="2" id="KW-0812">Transmembrane</keyword>
<feature type="region of interest" description="Disordered" evidence="1">
    <location>
        <begin position="712"/>
        <end position="791"/>
    </location>
</feature>
<dbReference type="PANTHER" id="PTHR21585:SF0">
    <property type="entry name" value="ARMADILLO-LIKE HELICAL DOMAIN-CONTAINING PROTEIN 4"/>
    <property type="match status" value="1"/>
</dbReference>
<dbReference type="Ensembl" id="ENSOCUT00000012278.4">
    <property type="protein sequence ID" value="ENSOCUP00000010570.4"/>
    <property type="gene ID" value="ENSOCUG00000012279.4"/>
</dbReference>
<evidence type="ECO:0000313" key="4">
    <source>
        <dbReference type="Proteomes" id="UP000001811"/>
    </source>
</evidence>
<dbReference type="KEGG" id="ocu:100352193"/>
<dbReference type="EMBL" id="AAGW02050233">
    <property type="status" value="NOT_ANNOTATED_CDS"/>
    <property type="molecule type" value="Genomic_DNA"/>
</dbReference>
<feature type="compositionally biased region" description="Polar residues" evidence="1">
    <location>
        <begin position="399"/>
        <end position="419"/>
    </location>
</feature>
<protein>
    <submittedName>
        <fullName evidence="3">Armadillo like helical domain containing 4</fullName>
    </submittedName>
</protein>
<evidence type="ECO:0000256" key="2">
    <source>
        <dbReference type="SAM" id="Phobius"/>
    </source>
</evidence>
<reference evidence="3" key="2">
    <citation type="submission" date="2025-08" db="UniProtKB">
        <authorList>
            <consortium name="Ensembl"/>
        </authorList>
    </citation>
    <scope>IDENTIFICATION</scope>
    <source>
        <strain evidence="3">Thorbecke</strain>
    </source>
</reference>
<dbReference type="EMBL" id="AAGW02050225">
    <property type="status" value="NOT_ANNOTATED_CDS"/>
    <property type="molecule type" value="Genomic_DNA"/>
</dbReference>
<evidence type="ECO:0000256" key="1">
    <source>
        <dbReference type="SAM" id="MobiDB-lite"/>
    </source>
</evidence>
<gene>
    <name evidence="3" type="primary">ARMH4</name>
</gene>
<feature type="compositionally biased region" description="Acidic residues" evidence="1">
    <location>
        <begin position="724"/>
        <end position="768"/>
    </location>
</feature>
<name>G1T2Z0_RABIT</name>
<keyword evidence="4" id="KW-1185">Reference proteome</keyword>
<feature type="compositionally biased region" description="Polar residues" evidence="1">
    <location>
        <begin position="321"/>
        <end position="343"/>
    </location>
</feature>
<dbReference type="GeneTree" id="ENSGT00390000012816"/>
<feature type="compositionally biased region" description="Polar residues" evidence="1">
    <location>
        <begin position="297"/>
        <end position="311"/>
    </location>
</feature>
<proteinExistence type="predicted"/>
<feature type="region of interest" description="Disordered" evidence="1">
    <location>
        <begin position="287"/>
        <end position="348"/>
    </location>
</feature>
<keyword evidence="2" id="KW-0472">Membrane</keyword>
<dbReference type="InParanoid" id="G1T2Z0"/>
<sequence>MNKQRSPAPSPRRPRQRRESPPPLQGPRRRCGAPALPLSSARCSADGAQDSIIGIVSSANLGAHFSSTMSKPIVLHIYLACCSLLLLSFATQCLAFPKIASREIAQVPAGEVQSEGMDADDLENSSVASQKTPRLTVSKDPMIALEGPSAATPLHQIFSIHKETHPTEAGVLQPNSPGVYIVTEPGIPAGEEVSGSSQPARVSPGSRPPKAMSPTAVMVTGSPKTDEKEEPFSRTGIQATVEGTPAATQGFLRDMVSPSFAMESQGHSPLSHVTVKDMLTTHPRAEELEADADDRTTSFPSVKSAASTEPGSLTPDREKPSQLTADNTQATATKSSLATSEDTLSVEPDAASLPGAWDVAMSVSTAVPSAFVSSDEWDDTKLESASQMRTPKLGDDTESQVGMGTSQTVQVSPGASQIRTPKLGDDTESQVGMGTSQTVQVSPGASQVRTPKLGDDTETKVGMGTSQTAQASPGGLDRGYAFTEATEGAQGLPEGETHLGTALPVAPGDERSPAFIGPSSSTPTSLLEDTRASAVNLFPSAGDFPEPTQENDVTLFSETTVSVSEYESEAYQPLRNTLKDITQETTTATQEPEAPLSLVTQEEVPGGSDEPEEAQESPAPGSDVPGVTELSGRWEPLATTVSTTAVPLSVDVTPAAEDLMDTVTRPNEEFTPVLDSPVTTPGLWVGAPSTSLALPASEAAVETRTVVPSISRGNTAASYGLDQLESEEGDEDEDEEDEDEDEEEEEDEEEDDEDKDTDALDESLDGDTELPGFTVPGVTSQEPGFAQDNVGPLEGATYQMPDAIEWEQQNQGLVRSWMEKLKDKAGYMSGMLVPVGVGIAGALFILGALYSIKVMNRRRRNGFKRHKRKQREFNSMQDRVMLLADSSEDEF</sequence>
<dbReference type="EMBL" id="AAGW02050231">
    <property type="status" value="NOT_ANNOTATED_CDS"/>
    <property type="molecule type" value="Genomic_DNA"/>
</dbReference>
<dbReference type="Pfam" id="PF15767">
    <property type="entry name" value="ARMH4"/>
    <property type="match status" value="2"/>
</dbReference>
<feature type="compositionally biased region" description="Low complexity" evidence="1">
    <location>
        <begin position="585"/>
        <end position="595"/>
    </location>
</feature>
<organism evidence="3 4">
    <name type="scientific">Oryctolagus cuniculus</name>
    <name type="common">Rabbit</name>
    <dbReference type="NCBI Taxonomy" id="9986"/>
    <lineage>
        <taxon>Eukaryota</taxon>
        <taxon>Metazoa</taxon>
        <taxon>Chordata</taxon>
        <taxon>Craniata</taxon>
        <taxon>Vertebrata</taxon>
        <taxon>Euteleostomi</taxon>
        <taxon>Mammalia</taxon>
        <taxon>Eutheria</taxon>
        <taxon>Euarchontoglires</taxon>
        <taxon>Glires</taxon>
        <taxon>Lagomorpha</taxon>
        <taxon>Leporidae</taxon>
        <taxon>Oryctolagus</taxon>
    </lineage>
</organism>
<feature type="region of interest" description="Disordered" evidence="1">
    <location>
        <begin position="1"/>
        <end position="31"/>
    </location>
</feature>
<dbReference type="OrthoDB" id="9904542at2759"/>
<dbReference type="GeneID" id="100352193"/>
<dbReference type="EMBL" id="AAGW02050227">
    <property type="status" value="NOT_ANNOTATED_CDS"/>
    <property type="molecule type" value="Genomic_DNA"/>
</dbReference>
<dbReference type="eggNOG" id="ENOG502QWJQ">
    <property type="taxonomic scope" value="Eukaryota"/>
</dbReference>
<keyword evidence="2" id="KW-1133">Transmembrane helix</keyword>
<dbReference type="GO" id="GO:0050727">
    <property type="term" value="P:regulation of inflammatory response"/>
    <property type="evidence" value="ECO:0007669"/>
    <property type="project" value="Ensembl"/>
</dbReference>
<feature type="region of interest" description="Disordered" evidence="1">
    <location>
        <begin position="382"/>
        <end position="479"/>
    </location>
</feature>
<dbReference type="EMBL" id="AAGW02050232">
    <property type="status" value="NOT_ANNOTATED_CDS"/>
    <property type="molecule type" value="Genomic_DNA"/>
</dbReference>
<dbReference type="AlphaFoldDB" id="G1T2Z0"/>
<feature type="region of interest" description="Disordered" evidence="1">
    <location>
        <begin position="585"/>
        <end position="635"/>
    </location>
</feature>
<evidence type="ECO:0000313" key="3">
    <source>
        <dbReference type="Ensembl" id="ENSOCUP00000010570.4"/>
    </source>
</evidence>
<dbReference type="CTD" id="145407"/>
<dbReference type="EMBL" id="AAGW02050230">
    <property type="status" value="NOT_ANNOTATED_CDS"/>
    <property type="molecule type" value="Genomic_DNA"/>
</dbReference>
<feature type="transmembrane region" description="Helical" evidence="2">
    <location>
        <begin position="73"/>
        <end position="91"/>
    </location>
</feature>